<name>A0A0G1RU17_9BACT</name>
<dbReference type="AlphaFoldDB" id="A0A0G1RU17"/>
<sequence length="148" mass="16626">MDSQNTQTTLPEGTNAAVTSLFAIENLIKTHIAHIDSVKLELQKQSEMFTDILNNDPAFKEAADAAKEINKKKTEAKQNILKSPSNASLNQKIKDMKQEMKELKNALSNYLQQYQKIADTDQIESEDGEVRQIVYSAHLVKLSGKFSK</sequence>
<keyword evidence="1" id="KW-0175">Coiled coil</keyword>
<organism evidence="2 3">
    <name type="scientific">Candidatus Collierbacteria bacterium GW2011_GWA2_46_26</name>
    <dbReference type="NCBI Taxonomy" id="1618381"/>
    <lineage>
        <taxon>Bacteria</taxon>
        <taxon>Candidatus Collieribacteriota</taxon>
    </lineage>
</organism>
<protein>
    <submittedName>
        <fullName evidence="2">Uncharacterized protein</fullName>
    </submittedName>
</protein>
<dbReference type="Proteomes" id="UP000034794">
    <property type="component" value="Unassembled WGS sequence"/>
</dbReference>
<accession>A0A0G1RU17</accession>
<evidence type="ECO:0000313" key="3">
    <source>
        <dbReference type="Proteomes" id="UP000034794"/>
    </source>
</evidence>
<gene>
    <name evidence="2" type="ORF">UX47_C0003G0001</name>
</gene>
<comment type="caution">
    <text evidence="2">The sequence shown here is derived from an EMBL/GenBank/DDBJ whole genome shotgun (WGS) entry which is preliminary data.</text>
</comment>
<dbReference type="EMBL" id="LCMI01000003">
    <property type="protein sequence ID" value="KKU33478.1"/>
    <property type="molecule type" value="Genomic_DNA"/>
</dbReference>
<feature type="coiled-coil region" evidence="1">
    <location>
        <begin position="59"/>
        <end position="120"/>
    </location>
</feature>
<proteinExistence type="predicted"/>
<evidence type="ECO:0000256" key="1">
    <source>
        <dbReference type="SAM" id="Coils"/>
    </source>
</evidence>
<reference evidence="2 3" key="1">
    <citation type="journal article" date="2015" name="Nature">
        <title>rRNA introns, odd ribosomes, and small enigmatic genomes across a large radiation of phyla.</title>
        <authorList>
            <person name="Brown C.T."/>
            <person name="Hug L.A."/>
            <person name="Thomas B.C."/>
            <person name="Sharon I."/>
            <person name="Castelle C.J."/>
            <person name="Singh A."/>
            <person name="Wilkins M.J."/>
            <person name="Williams K.H."/>
            <person name="Banfield J.F."/>
        </authorList>
    </citation>
    <scope>NUCLEOTIDE SEQUENCE [LARGE SCALE GENOMIC DNA]</scope>
</reference>
<evidence type="ECO:0000313" key="2">
    <source>
        <dbReference type="EMBL" id="KKU33478.1"/>
    </source>
</evidence>